<feature type="compositionally biased region" description="Basic residues" evidence="1">
    <location>
        <begin position="10"/>
        <end position="26"/>
    </location>
</feature>
<dbReference type="EMBL" id="JBDODL010002262">
    <property type="protein sequence ID" value="MES1922134.1"/>
    <property type="molecule type" value="Genomic_DNA"/>
</dbReference>
<evidence type="ECO:0000313" key="3">
    <source>
        <dbReference type="Proteomes" id="UP001439008"/>
    </source>
</evidence>
<organism evidence="2 3">
    <name type="scientific">Bonamia ostreae</name>
    <dbReference type="NCBI Taxonomy" id="126728"/>
    <lineage>
        <taxon>Eukaryota</taxon>
        <taxon>Sar</taxon>
        <taxon>Rhizaria</taxon>
        <taxon>Endomyxa</taxon>
        <taxon>Ascetosporea</taxon>
        <taxon>Haplosporida</taxon>
        <taxon>Bonamia</taxon>
    </lineage>
</organism>
<reference evidence="2 3" key="1">
    <citation type="journal article" date="2024" name="BMC Biol.">
        <title>Comparative genomics of Ascetosporea gives new insight into the evolutionary basis for animal parasitism in Rhizaria.</title>
        <authorList>
            <person name="Hiltunen Thoren M."/>
            <person name="Onut-Brannstrom I."/>
            <person name="Alfjorden A."/>
            <person name="Peckova H."/>
            <person name="Swords F."/>
            <person name="Hooper C."/>
            <person name="Holzer A.S."/>
            <person name="Bass D."/>
            <person name="Burki F."/>
        </authorList>
    </citation>
    <scope>NUCLEOTIDE SEQUENCE [LARGE SCALE GENOMIC DNA]</scope>
    <source>
        <strain evidence="2">20-A016</strain>
    </source>
</reference>
<feature type="region of interest" description="Disordered" evidence="1">
    <location>
        <begin position="1"/>
        <end position="73"/>
    </location>
</feature>
<feature type="compositionally biased region" description="Basic residues" evidence="1">
    <location>
        <begin position="34"/>
        <end position="47"/>
    </location>
</feature>
<evidence type="ECO:0000256" key="1">
    <source>
        <dbReference type="SAM" id="MobiDB-lite"/>
    </source>
</evidence>
<feature type="region of interest" description="Disordered" evidence="1">
    <location>
        <begin position="113"/>
        <end position="132"/>
    </location>
</feature>
<sequence>EKRKDERSPRRSSRYSRSRSLSRSRYSKSSSSKSRNRRRNRSPRRRRDDRYEDENYDIYKPRTRPPPTRASRAFTQAQEGLVWDGFQWTQPSGLSVKQKSENLATKIMDVMGTDDQKRNPNAQQAMVQQAHQQAALLREHLNKLKR</sequence>
<gene>
    <name evidence="2" type="ORF">MHBO_003647</name>
</gene>
<name>A0ABV2ARG7_9EUKA</name>
<dbReference type="Proteomes" id="UP001439008">
    <property type="component" value="Unassembled WGS sequence"/>
</dbReference>
<feature type="non-terminal residue" evidence="2">
    <location>
        <position position="1"/>
    </location>
</feature>
<accession>A0ABV2ARG7</accession>
<protein>
    <submittedName>
        <fullName evidence="2">Uncharacterized protein</fullName>
    </submittedName>
</protein>
<evidence type="ECO:0000313" key="2">
    <source>
        <dbReference type="EMBL" id="MES1922134.1"/>
    </source>
</evidence>
<proteinExistence type="predicted"/>
<keyword evidence="3" id="KW-1185">Reference proteome</keyword>
<feature type="compositionally biased region" description="Low complexity" evidence="1">
    <location>
        <begin position="122"/>
        <end position="132"/>
    </location>
</feature>
<comment type="caution">
    <text evidence="2">The sequence shown here is derived from an EMBL/GenBank/DDBJ whole genome shotgun (WGS) entry which is preliminary data.</text>
</comment>